<name>A0A5E4VZ98_9BURK</name>
<dbReference type="InterPro" id="IPR038706">
    <property type="entry name" value="Type_VI_SciN-like_sf"/>
</dbReference>
<keyword evidence="2" id="KW-0449">Lipoprotein</keyword>
<reference evidence="2 3" key="1">
    <citation type="submission" date="2019-08" db="EMBL/GenBank/DDBJ databases">
        <authorList>
            <person name="Peeters C."/>
        </authorList>
    </citation>
    <scope>NUCLEOTIDE SEQUENCE [LARGE SCALE GENOMIC DNA]</scope>
    <source>
        <strain evidence="2 3">LMG 31106</strain>
    </source>
</reference>
<dbReference type="PANTHER" id="PTHR37625:SF4">
    <property type="entry name" value="OUTER MEMBRANE LIPOPROTEIN"/>
    <property type="match status" value="1"/>
</dbReference>
<dbReference type="Proteomes" id="UP000384354">
    <property type="component" value="Unassembled WGS sequence"/>
</dbReference>
<dbReference type="PROSITE" id="PS51257">
    <property type="entry name" value="PROKAR_LIPOPROTEIN"/>
    <property type="match status" value="1"/>
</dbReference>
<dbReference type="AlphaFoldDB" id="A0A5E4VZ98"/>
<sequence>MPILARKAIALMLSSLLLSACGAWQSVSNGTADAFRAVFYKRVEVVHVDVRARDALNPDDAGRATSVVVRVYQLKDRERFDAASYDDLLRQDRKVLAGALQASVGAVVNPGASISLAQAIEDETTHVAVVAFFRKPGETGTWKHVVAANDLDADEPLKIQLVDDRLDLRDSGAK</sequence>
<feature type="signal peptide" evidence="1">
    <location>
        <begin position="1"/>
        <end position="20"/>
    </location>
</feature>
<protein>
    <submittedName>
        <fullName evidence="2">Type VI secretion system-associated lipoprotein</fullName>
    </submittedName>
</protein>
<proteinExistence type="predicted"/>
<dbReference type="InterPro" id="IPR017734">
    <property type="entry name" value="T6SS_SciN"/>
</dbReference>
<evidence type="ECO:0000256" key="1">
    <source>
        <dbReference type="SAM" id="SignalP"/>
    </source>
</evidence>
<evidence type="ECO:0000313" key="2">
    <source>
        <dbReference type="EMBL" id="VVE17203.1"/>
    </source>
</evidence>
<dbReference type="Gene3D" id="2.60.40.4150">
    <property type="entry name" value="Type VI secretion system, lipoprotein SciN"/>
    <property type="match status" value="1"/>
</dbReference>
<dbReference type="PANTHER" id="PTHR37625">
    <property type="entry name" value="OUTER MEMBRANE LIPOPROTEIN-RELATED"/>
    <property type="match status" value="1"/>
</dbReference>
<dbReference type="NCBIfam" id="TIGR03352">
    <property type="entry name" value="VI_chp_3"/>
    <property type="match status" value="1"/>
</dbReference>
<feature type="chain" id="PRO_5022782522" evidence="1">
    <location>
        <begin position="21"/>
        <end position="174"/>
    </location>
</feature>
<accession>A0A5E4VZ98</accession>
<gene>
    <name evidence="2" type="ORF">PCE31106_02937</name>
</gene>
<dbReference type="Pfam" id="PF12790">
    <property type="entry name" value="T6SS-SciN"/>
    <property type="match status" value="1"/>
</dbReference>
<dbReference type="EMBL" id="CABPSL010000011">
    <property type="protein sequence ID" value="VVE17203.1"/>
    <property type="molecule type" value="Genomic_DNA"/>
</dbReference>
<keyword evidence="1" id="KW-0732">Signal</keyword>
<evidence type="ECO:0000313" key="3">
    <source>
        <dbReference type="Proteomes" id="UP000384354"/>
    </source>
</evidence>
<organism evidence="2 3">
    <name type="scientific">Pandoraea cepalis</name>
    <dbReference type="NCBI Taxonomy" id="2508294"/>
    <lineage>
        <taxon>Bacteria</taxon>
        <taxon>Pseudomonadati</taxon>
        <taxon>Pseudomonadota</taxon>
        <taxon>Betaproteobacteria</taxon>
        <taxon>Burkholderiales</taxon>
        <taxon>Burkholderiaceae</taxon>
        <taxon>Pandoraea</taxon>
    </lineage>
</organism>